<proteinExistence type="inferred from homology"/>
<comment type="similarity">
    <text evidence="12 13">Belongs to the class-III pyridoxal-phosphate-dependent aminotransferase family. BioA subfamily.</text>
</comment>
<dbReference type="GO" id="GO:0009102">
    <property type="term" value="P:biotin biosynthetic process"/>
    <property type="evidence" value="ECO:0007669"/>
    <property type="project" value="UniProtKB-UniRule"/>
</dbReference>
<evidence type="ECO:0000256" key="8">
    <source>
        <dbReference type="ARBA" id="ARBA00022691"/>
    </source>
</evidence>
<reference evidence="14 15" key="1">
    <citation type="submission" date="2016-10" db="EMBL/GenBank/DDBJ databases">
        <authorList>
            <person name="de Groot N.N."/>
        </authorList>
    </citation>
    <scope>NUCLEOTIDE SEQUENCE [LARGE SCALE GENOMIC DNA]</scope>
    <source>
        <strain evidence="14">1</strain>
    </source>
</reference>
<feature type="binding site" evidence="13">
    <location>
        <begin position="115"/>
        <end position="116"/>
    </location>
    <ligand>
        <name>pyridoxal 5'-phosphate</name>
        <dbReference type="ChEBI" id="CHEBI:597326"/>
    </ligand>
</feature>
<feature type="site" description="Participates in the substrate recognition with KAPA and in a stacking interaction with the adenine ring of SAM" evidence="13">
    <location>
        <position position="18"/>
    </location>
</feature>
<feature type="binding site" evidence="13">
    <location>
        <position position="148"/>
    </location>
    <ligand>
        <name>substrate</name>
    </ligand>
</feature>
<evidence type="ECO:0000256" key="4">
    <source>
        <dbReference type="ARBA" id="ARBA00011738"/>
    </source>
</evidence>
<comment type="function">
    <text evidence="13">Catalyzes the transfer of the alpha-amino group from S-adenosyl-L-methionine (SAM) to 7-keto-8-aminopelargonic acid (KAPA) to form 7,8-diaminopelargonic acid (DAPA). It is the only aminotransferase known to utilize SAM as an amino donor.</text>
</comment>
<dbReference type="NCBIfam" id="TIGR00508">
    <property type="entry name" value="bioA"/>
    <property type="match status" value="1"/>
</dbReference>
<keyword evidence="5 13" id="KW-0963">Cytoplasm</keyword>
<feature type="binding site" evidence="13">
    <location>
        <position position="55"/>
    </location>
    <ligand>
        <name>substrate</name>
    </ligand>
</feature>
<dbReference type="InterPro" id="IPR015424">
    <property type="entry name" value="PyrdxlP-dep_Trfase"/>
</dbReference>
<feature type="binding site" evidence="13">
    <location>
        <begin position="318"/>
        <end position="319"/>
    </location>
    <ligand>
        <name>pyridoxal 5'-phosphate</name>
        <dbReference type="ChEBI" id="CHEBI:597326"/>
    </ligand>
</feature>
<sequence length="439" mass="49088">MSNKKLSLRSNQTVWHPCTQMKDHENFPPLEIKKGIGAWLYGQNGDRYLDTISSWWVNLFGHCNPRINTAIIDQLEKIEHVLLAGCTHEPVVLLSERLVKLTPGELGHCFYASDGASATEIALKMSFQYWQQCGFPAKKNFISLQNGYHGETLGALSVTDVPLFKQTYAPLLHPSITMPTPDWRQAINDETPYDCALRAAAALECYLEQYHADTAALILEPLVQGAIGMGMYHPVYLERARQLCDMYQVHLIADEIAVGFGRTGTMFACEQASIVPDFLCLAKGLSGGYLPLSVVMTTNDIYTAFYDDRISRAFLHSHSHSGNALACRAALATLDIFEQDDILTSNAVKAQLLNQYLQPLKTHPKVENFRNCGMIWAFDARDPVTGFANRFAQLGLGQQLLIRPIGRTVYIIPPYILEEDEMQLIAHGILQILDQLTIP</sequence>
<dbReference type="NCBIfam" id="NF004624">
    <property type="entry name" value="PRK05964.1"/>
    <property type="match status" value="1"/>
</dbReference>
<dbReference type="SUPFAM" id="SSF53383">
    <property type="entry name" value="PLP-dependent transferases"/>
    <property type="match status" value="1"/>
</dbReference>
<evidence type="ECO:0000256" key="7">
    <source>
        <dbReference type="ARBA" id="ARBA00022679"/>
    </source>
</evidence>
<dbReference type="GO" id="GO:0005737">
    <property type="term" value="C:cytoplasm"/>
    <property type="evidence" value="ECO:0007669"/>
    <property type="project" value="UniProtKB-SubCell"/>
</dbReference>
<dbReference type="Gene3D" id="3.90.1150.10">
    <property type="entry name" value="Aspartate Aminotransferase, domain 1"/>
    <property type="match status" value="1"/>
</dbReference>
<dbReference type="EC" id="2.6.1.62" evidence="13"/>
<feature type="binding site" evidence="13">
    <location>
        <position position="317"/>
    </location>
    <ligand>
        <name>substrate</name>
    </ligand>
</feature>
<dbReference type="PANTHER" id="PTHR42684:SF17">
    <property type="entry name" value="ADENOSYLMETHIONINE-8-AMINO-7-OXONONANOATE AMINOTRANSFERASE"/>
    <property type="match status" value="1"/>
</dbReference>
<evidence type="ECO:0000313" key="15">
    <source>
        <dbReference type="Proteomes" id="UP000198729"/>
    </source>
</evidence>
<dbReference type="Pfam" id="PF00202">
    <property type="entry name" value="Aminotran_3"/>
    <property type="match status" value="1"/>
</dbReference>
<dbReference type="PROSITE" id="PS00600">
    <property type="entry name" value="AA_TRANSFER_CLASS_3"/>
    <property type="match status" value="1"/>
</dbReference>
<dbReference type="AlphaFoldDB" id="A0A1G5SBX3"/>
<dbReference type="OrthoDB" id="3398487at2"/>
<comment type="catalytic activity">
    <reaction evidence="11 13">
        <text>(8S)-8-amino-7-oxononanoate + S-adenosyl-L-methionine = S-adenosyl-4-methylsulfanyl-2-oxobutanoate + (7R,8S)-7,8-diammoniononanoate</text>
        <dbReference type="Rhea" id="RHEA:16861"/>
        <dbReference type="ChEBI" id="CHEBI:16490"/>
        <dbReference type="ChEBI" id="CHEBI:59789"/>
        <dbReference type="ChEBI" id="CHEBI:149468"/>
        <dbReference type="ChEBI" id="CHEBI:149469"/>
        <dbReference type="EC" id="2.6.1.62"/>
    </reaction>
</comment>
<feature type="binding site" evidence="13">
    <location>
        <position position="254"/>
    </location>
    <ligand>
        <name>pyridoxal 5'-phosphate</name>
        <dbReference type="ChEBI" id="CHEBI:597326"/>
    </ligand>
</feature>
<keyword evidence="15" id="KW-1185">Reference proteome</keyword>
<evidence type="ECO:0000313" key="14">
    <source>
        <dbReference type="EMBL" id="SCZ84705.1"/>
    </source>
</evidence>
<dbReference type="HAMAP" id="MF_00834">
    <property type="entry name" value="BioA"/>
    <property type="match status" value="1"/>
</dbReference>
<feature type="binding site" evidence="13">
    <location>
        <position position="283"/>
    </location>
    <ligand>
        <name>substrate</name>
    </ligand>
</feature>
<dbReference type="InterPro" id="IPR005815">
    <property type="entry name" value="BioA"/>
</dbReference>
<dbReference type="PIRSF" id="PIRSF000521">
    <property type="entry name" value="Transaminase_4ab_Lys_Orn"/>
    <property type="match status" value="1"/>
</dbReference>
<dbReference type="InterPro" id="IPR015421">
    <property type="entry name" value="PyrdxlP-dep_Trfase_major"/>
</dbReference>
<dbReference type="EMBL" id="FMWO01000031">
    <property type="protein sequence ID" value="SCZ84705.1"/>
    <property type="molecule type" value="Genomic_DNA"/>
</dbReference>
<dbReference type="FunFam" id="3.40.640.10:FF:000078">
    <property type="entry name" value="Adenosylmethionine-8-amino-7-oxononanoate aminotransferase"/>
    <property type="match status" value="1"/>
</dbReference>
<dbReference type="UniPathway" id="UPA00078">
    <property type="reaction ID" value="UER00160"/>
</dbReference>
<dbReference type="GO" id="GO:0004015">
    <property type="term" value="F:adenosylmethionine-8-amino-7-oxononanoate transaminase activity"/>
    <property type="evidence" value="ECO:0007669"/>
    <property type="project" value="UniProtKB-UniRule"/>
</dbReference>
<dbReference type="InterPro" id="IPR005814">
    <property type="entry name" value="Aminotrans_3"/>
</dbReference>
<comment type="subunit">
    <text evidence="4 13">Homodimer.</text>
</comment>
<keyword evidence="10 13" id="KW-0663">Pyridoxal phosphate</keyword>
<evidence type="ECO:0000256" key="9">
    <source>
        <dbReference type="ARBA" id="ARBA00022756"/>
    </source>
</evidence>
<dbReference type="STRING" id="51642.NSMM_250031"/>
<dbReference type="InterPro" id="IPR015422">
    <property type="entry name" value="PyrdxlP-dep_Trfase_small"/>
</dbReference>
<keyword evidence="7 13" id="KW-0808">Transferase</keyword>
<evidence type="ECO:0000256" key="6">
    <source>
        <dbReference type="ARBA" id="ARBA00022576"/>
    </source>
</evidence>
<evidence type="ECO:0000256" key="12">
    <source>
        <dbReference type="ARBA" id="ARBA00060970"/>
    </source>
</evidence>
<dbReference type="Gene3D" id="3.40.640.10">
    <property type="entry name" value="Type I PLP-dependent aspartate aminotransferase-like (Major domain)"/>
    <property type="match status" value="1"/>
</dbReference>
<evidence type="ECO:0000256" key="3">
    <source>
        <dbReference type="ARBA" id="ARBA00005063"/>
    </source>
</evidence>
<accession>A0A1G5SBX3</accession>
<evidence type="ECO:0000256" key="11">
    <source>
        <dbReference type="ARBA" id="ARBA00048449"/>
    </source>
</evidence>
<keyword evidence="6 13" id="KW-0032">Aminotransferase</keyword>
<dbReference type="InterPro" id="IPR049704">
    <property type="entry name" value="Aminotrans_3_PPA_site"/>
</dbReference>
<keyword evidence="8 13" id="KW-0949">S-adenosyl-L-methionine</keyword>
<dbReference type="GO" id="GO:0030170">
    <property type="term" value="F:pyridoxal phosphate binding"/>
    <property type="evidence" value="ECO:0007669"/>
    <property type="project" value="UniProtKB-UniRule"/>
</dbReference>
<name>A0A1G5SBX3_9PROT</name>
<keyword evidence="9 13" id="KW-0093">Biotin biosynthesis</keyword>
<evidence type="ECO:0000256" key="13">
    <source>
        <dbReference type="HAMAP-Rule" id="MF_00834"/>
    </source>
</evidence>
<evidence type="ECO:0000256" key="5">
    <source>
        <dbReference type="ARBA" id="ARBA00022490"/>
    </source>
</evidence>
<dbReference type="RefSeq" id="WP_090284398.1">
    <property type="nucleotide sequence ID" value="NZ_FMWO01000031.1"/>
</dbReference>
<protein>
    <recommendedName>
        <fullName evidence="13">Adenosylmethionine-8-amino-7-oxononanoate aminotransferase</fullName>
        <ecNumber evidence="13">2.6.1.62</ecNumber>
    </recommendedName>
    <alternativeName>
        <fullName evidence="13">7,8-diamino-pelargonic acid aminotransferase</fullName>
        <shortName evidence="13">DAPA AT</shortName>
        <shortName evidence="13">DAPA aminotransferase</shortName>
    </alternativeName>
    <alternativeName>
        <fullName evidence="13">7,8-diaminononanoate synthase</fullName>
        <shortName evidence="13">DANS</shortName>
    </alternativeName>
    <alternativeName>
        <fullName evidence="13">Diaminopelargonic acid synthase</fullName>
    </alternativeName>
</protein>
<gene>
    <name evidence="13 14" type="primary">bioA</name>
    <name evidence="14" type="ORF">NSMM_250031</name>
</gene>
<comment type="subcellular location">
    <subcellularLocation>
        <location evidence="2 13">Cytoplasm</location>
    </subcellularLocation>
</comment>
<feature type="modified residue" description="N6-(pyridoxal phosphate)lysine" evidence="13">
    <location>
        <position position="283"/>
    </location>
</feature>
<dbReference type="PANTHER" id="PTHR42684">
    <property type="entry name" value="ADENOSYLMETHIONINE-8-AMINO-7-OXONONANOATE AMINOTRANSFERASE"/>
    <property type="match status" value="1"/>
</dbReference>
<dbReference type="Proteomes" id="UP000198729">
    <property type="component" value="Unassembled WGS sequence"/>
</dbReference>
<evidence type="ECO:0000256" key="2">
    <source>
        <dbReference type="ARBA" id="ARBA00004496"/>
    </source>
</evidence>
<evidence type="ECO:0000256" key="10">
    <source>
        <dbReference type="ARBA" id="ARBA00022898"/>
    </source>
</evidence>
<feature type="binding site" evidence="13">
    <location>
        <position position="403"/>
    </location>
    <ligand>
        <name>substrate</name>
    </ligand>
</feature>
<comment type="cofactor">
    <cofactor evidence="1 13">
        <name>pyridoxal 5'-phosphate</name>
        <dbReference type="ChEBI" id="CHEBI:597326"/>
    </cofactor>
</comment>
<evidence type="ECO:0000256" key="1">
    <source>
        <dbReference type="ARBA" id="ARBA00001933"/>
    </source>
</evidence>
<comment type="pathway">
    <text evidence="3 13">Cofactor biosynthesis; biotin biosynthesis; 7,8-diaminononanoate from 8-amino-7-oxononanoate (SAM route): step 1/1.</text>
</comment>
<dbReference type="CDD" id="cd00610">
    <property type="entry name" value="OAT_like"/>
    <property type="match status" value="1"/>
</dbReference>
<organism evidence="14 15">
    <name type="scientific">Nitrosomonas mobilis</name>
    <dbReference type="NCBI Taxonomy" id="51642"/>
    <lineage>
        <taxon>Bacteria</taxon>
        <taxon>Pseudomonadati</taxon>
        <taxon>Pseudomonadota</taxon>
        <taxon>Betaproteobacteria</taxon>
        <taxon>Nitrosomonadales</taxon>
        <taxon>Nitrosomonadaceae</taxon>
        <taxon>Nitrosomonas</taxon>
    </lineage>
</organism>